<protein>
    <submittedName>
        <fullName evidence="2">Uncharacterized protein</fullName>
    </submittedName>
</protein>
<reference evidence="2" key="1">
    <citation type="submission" date="2021-01" db="EMBL/GenBank/DDBJ databases">
        <authorList>
            <person name="Corre E."/>
            <person name="Pelletier E."/>
            <person name="Niang G."/>
            <person name="Scheremetjew M."/>
            <person name="Finn R."/>
            <person name="Kale V."/>
            <person name="Holt S."/>
            <person name="Cochrane G."/>
            <person name="Meng A."/>
            <person name="Brown T."/>
            <person name="Cohen L."/>
        </authorList>
    </citation>
    <scope>NUCLEOTIDE SEQUENCE</scope>
    <source>
        <strain evidence="2">CCMP2222</strain>
    </source>
</reference>
<gene>
    <name evidence="2" type="ORF">AAND1436_LOCUS45155</name>
</gene>
<feature type="signal peptide" evidence="1">
    <location>
        <begin position="1"/>
        <end position="23"/>
    </location>
</feature>
<proteinExistence type="predicted"/>
<evidence type="ECO:0000313" key="2">
    <source>
        <dbReference type="EMBL" id="CAD9532254.1"/>
    </source>
</evidence>
<dbReference type="EMBL" id="HBGQ01094562">
    <property type="protein sequence ID" value="CAD9532254.1"/>
    <property type="molecule type" value="Transcribed_RNA"/>
</dbReference>
<organism evidence="2">
    <name type="scientific">Alexandrium andersonii</name>
    <dbReference type="NCBI Taxonomy" id="327968"/>
    <lineage>
        <taxon>Eukaryota</taxon>
        <taxon>Sar</taxon>
        <taxon>Alveolata</taxon>
        <taxon>Dinophyceae</taxon>
        <taxon>Gonyaulacales</taxon>
        <taxon>Pyrocystaceae</taxon>
        <taxon>Alexandrium</taxon>
    </lineage>
</organism>
<name>A0A7S2NCY9_9DINO</name>
<dbReference type="AlphaFoldDB" id="A0A7S2NCY9"/>
<evidence type="ECO:0000256" key="1">
    <source>
        <dbReference type="SAM" id="SignalP"/>
    </source>
</evidence>
<accession>A0A7S2NCY9</accession>
<keyword evidence="1" id="KW-0732">Signal</keyword>
<sequence length="183" mass="19389">MLSAQHFYGACLLVAALAFHGHAARELRPAPSTEDVDAVSARKVPCAGGASSEPGLTATKLPSKWSLRDDPTCEFRPKALDDEDSELAAQVEAEAVPPAPPPPSWNGTNEVLEPPVLPSLHADIRPIGGSAQLALEDWACSSDATHEITRLCLVAAMTAVFCKISVSFERNLMSANAILHQVL</sequence>
<feature type="chain" id="PRO_5031269908" evidence="1">
    <location>
        <begin position="24"/>
        <end position="183"/>
    </location>
</feature>